<sequence>MLVCRSHSSHSDGDFEFFVYAQQWPPTVCVQADVTHKHQCRIPNNVTTWSVHGLWPSNHRGMGPSFCNKTAKFDPNAIRPIENLLLKFWPNLYTDEPLLQFWEHEWDKHGTCAMTVPSLSNEYKYFNIGIKINNKLDVLGSLTKQGIVPKDGYTYPYTAVVMALKKAFKHTTILGCYYDTETKTQYLISLEVCFNKKLEMIDCGHSGGSCRSSEPIAYPAFPLSHHGNDVLLSVN</sequence>
<reference evidence="5" key="1">
    <citation type="journal article" date="2023" name="Mol. Biol. Evol.">
        <title>Third-Generation Sequencing Reveals the Adaptive Role of the Epigenome in Three Deep-Sea Polychaetes.</title>
        <authorList>
            <person name="Perez M."/>
            <person name="Aroh O."/>
            <person name="Sun Y."/>
            <person name="Lan Y."/>
            <person name="Juniper S.K."/>
            <person name="Young C.R."/>
            <person name="Angers B."/>
            <person name="Qian P.Y."/>
        </authorList>
    </citation>
    <scope>NUCLEOTIDE SEQUENCE</scope>
    <source>
        <strain evidence="5">R07B-5</strain>
    </source>
</reference>
<accession>A0AAD9NRZ8</accession>
<dbReference type="InterPro" id="IPR033130">
    <property type="entry name" value="RNase_T2_His_AS_2"/>
</dbReference>
<dbReference type="PROSITE" id="PS00530">
    <property type="entry name" value="RNASE_T2_1"/>
    <property type="match status" value="1"/>
</dbReference>
<keyword evidence="6" id="KW-1185">Reference proteome</keyword>
<evidence type="ECO:0000313" key="5">
    <source>
        <dbReference type="EMBL" id="KAK2180622.1"/>
    </source>
</evidence>
<protein>
    <submittedName>
        <fullName evidence="5">Uncharacterized protein</fullName>
    </submittedName>
</protein>
<organism evidence="5 6">
    <name type="scientific">Ridgeia piscesae</name>
    <name type="common">Tubeworm</name>
    <dbReference type="NCBI Taxonomy" id="27915"/>
    <lineage>
        <taxon>Eukaryota</taxon>
        <taxon>Metazoa</taxon>
        <taxon>Spiralia</taxon>
        <taxon>Lophotrochozoa</taxon>
        <taxon>Annelida</taxon>
        <taxon>Polychaeta</taxon>
        <taxon>Sedentaria</taxon>
        <taxon>Canalipalpata</taxon>
        <taxon>Sabellida</taxon>
        <taxon>Siboglinidae</taxon>
        <taxon>Ridgeia</taxon>
    </lineage>
</organism>
<comment type="caution">
    <text evidence="5">The sequence shown here is derived from an EMBL/GenBank/DDBJ whole genome shotgun (WGS) entry which is preliminary data.</text>
</comment>
<keyword evidence="2" id="KW-1015">Disulfide bond</keyword>
<proteinExistence type="inferred from homology"/>
<dbReference type="PANTHER" id="PTHR11240">
    <property type="entry name" value="RIBONUCLEASE T2"/>
    <property type="match status" value="1"/>
</dbReference>
<feature type="active site" evidence="3">
    <location>
        <position position="52"/>
    </location>
</feature>
<dbReference type="PROSITE" id="PS00531">
    <property type="entry name" value="RNASE_T2_2"/>
    <property type="match status" value="1"/>
</dbReference>
<dbReference type="PANTHER" id="PTHR11240:SF22">
    <property type="entry name" value="RIBONUCLEASE T2"/>
    <property type="match status" value="1"/>
</dbReference>
<dbReference type="GO" id="GO:0003723">
    <property type="term" value="F:RNA binding"/>
    <property type="evidence" value="ECO:0007669"/>
    <property type="project" value="InterPro"/>
</dbReference>
<dbReference type="AlphaFoldDB" id="A0AAD9NRZ8"/>
<dbReference type="GO" id="GO:0033897">
    <property type="term" value="F:ribonuclease T2 activity"/>
    <property type="evidence" value="ECO:0007669"/>
    <property type="project" value="InterPro"/>
</dbReference>
<dbReference type="Gene3D" id="3.90.730.10">
    <property type="entry name" value="Ribonuclease T2-like"/>
    <property type="match status" value="1"/>
</dbReference>
<gene>
    <name evidence="5" type="ORF">NP493_435g02067</name>
</gene>
<evidence type="ECO:0000256" key="2">
    <source>
        <dbReference type="ARBA" id="ARBA00023157"/>
    </source>
</evidence>
<evidence type="ECO:0000256" key="4">
    <source>
        <dbReference type="RuleBase" id="RU004328"/>
    </source>
</evidence>
<dbReference type="Pfam" id="PF00445">
    <property type="entry name" value="Ribonuclease_T2"/>
    <property type="match status" value="1"/>
</dbReference>
<dbReference type="InterPro" id="IPR018188">
    <property type="entry name" value="RNase_T2_His_AS_1"/>
</dbReference>
<dbReference type="GO" id="GO:0006401">
    <property type="term" value="P:RNA catabolic process"/>
    <property type="evidence" value="ECO:0007669"/>
    <property type="project" value="TreeGrafter"/>
</dbReference>
<feature type="active site" evidence="3">
    <location>
        <position position="105"/>
    </location>
</feature>
<feature type="active site" evidence="3">
    <location>
        <position position="109"/>
    </location>
</feature>
<comment type="similarity">
    <text evidence="1 4">Belongs to the RNase T2 family.</text>
</comment>
<dbReference type="InterPro" id="IPR001568">
    <property type="entry name" value="RNase_T2-like"/>
</dbReference>
<evidence type="ECO:0000256" key="3">
    <source>
        <dbReference type="PIRSR" id="PIRSR633697-1"/>
    </source>
</evidence>
<name>A0AAD9NRZ8_RIDPI</name>
<dbReference type="InterPro" id="IPR036430">
    <property type="entry name" value="RNase_T2-like_sf"/>
</dbReference>
<dbReference type="GO" id="GO:0005576">
    <property type="term" value="C:extracellular region"/>
    <property type="evidence" value="ECO:0007669"/>
    <property type="project" value="TreeGrafter"/>
</dbReference>
<evidence type="ECO:0000256" key="1">
    <source>
        <dbReference type="ARBA" id="ARBA00007469"/>
    </source>
</evidence>
<dbReference type="CDD" id="cd01061">
    <property type="entry name" value="RNase_T2_euk"/>
    <property type="match status" value="1"/>
</dbReference>
<dbReference type="SUPFAM" id="SSF55895">
    <property type="entry name" value="Ribonuclease Rh-like"/>
    <property type="match status" value="1"/>
</dbReference>
<dbReference type="InterPro" id="IPR033697">
    <property type="entry name" value="Ribonuclease_T2_eukaryotic"/>
</dbReference>
<dbReference type="Proteomes" id="UP001209878">
    <property type="component" value="Unassembled WGS sequence"/>
</dbReference>
<dbReference type="EMBL" id="JAODUO010000435">
    <property type="protein sequence ID" value="KAK2180622.1"/>
    <property type="molecule type" value="Genomic_DNA"/>
</dbReference>
<evidence type="ECO:0000313" key="6">
    <source>
        <dbReference type="Proteomes" id="UP001209878"/>
    </source>
</evidence>